<comment type="cofactor">
    <cofactor evidence="3">
        <name>Mg(2+)</name>
        <dbReference type="ChEBI" id="CHEBI:18420"/>
    </cofactor>
</comment>
<dbReference type="InterPro" id="IPR023214">
    <property type="entry name" value="HAD_sf"/>
</dbReference>
<evidence type="ECO:0000313" key="4">
    <source>
        <dbReference type="EMBL" id="GAA4520393.1"/>
    </source>
</evidence>
<dbReference type="EMBL" id="BAABHF010000066">
    <property type="protein sequence ID" value="GAA4520393.1"/>
    <property type="molecule type" value="Genomic_DNA"/>
</dbReference>
<comment type="pathway">
    <text evidence="3">Glycan biosynthesis; trehalose biosynthesis.</text>
</comment>
<keyword evidence="5" id="KW-1185">Reference proteome</keyword>
<dbReference type="Gene3D" id="3.30.70.1020">
    <property type="entry name" value="Trehalose-6-phosphate phosphatase related protein, domain 2"/>
    <property type="match status" value="1"/>
</dbReference>
<dbReference type="Proteomes" id="UP001500503">
    <property type="component" value="Unassembled WGS sequence"/>
</dbReference>
<dbReference type="InterPro" id="IPR044651">
    <property type="entry name" value="OTSB-like"/>
</dbReference>
<keyword evidence="3" id="KW-0479">Metal-binding</keyword>
<dbReference type="Pfam" id="PF02358">
    <property type="entry name" value="Trehalose_PPase"/>
    <property type="match status" value="1"/>
</dbReference>
<dbReference type="SUPFAM" id="SSF56784">
    <property type="entry name" value="HAD-like"/>
    <property type="match status" value="1"/>
</dbReference>
<gene>
    <name evidence="4" type="primary">otsB</name>
    <name evidence="4" type="ORF">GCM10023191_097270</name>
</gene>
<keyword evidence="1 3" id="KW-0378">Hydrolase</keyword>
<dbReference type="EC" id="3.1.3.12" evidence="3"/>
<keyword evidence="3" id="KW-0460">Magnesium</keyword>
<comment type="function">
    <text evidence="2 3">Removes the phosphate from trehalose 6-phosphate to produce free trehalose.</text>
</comment>
<evidence type="ECO:0000313" key="5">
    <source>
        <dbReference type="Proteomes" id="UP001500503"/>
    </source>
</evidence>
<dbReference type="NCBIfam" id="TIGR00685">
    <property type="entry name" value="T6PP"/>
    <property type="match status" value="1"/>
</dbReference>
<name>A0ABP8R7R6_9ACTN</name>
<accession>A0ABP8R7R6</accession>
<dbReference type="InterPro" id="IPR036412">
    <property type="entry name" value="HAD-like_sf"/>
</dbReference>
<evidence type="ECO:0000256" key="1">
    <source>
        <dbReference type="ARBA" id="ARBA00022801"/>
    </source>
</evidence>
<proteinExistence type="inferred from homology"/>
<evidence type="ECO:0000256" key="2">
    <source>
        <dbReference type="ARBA" id="ARBA00024179"/>
    </source>
</evidence>
<reference evidence="5" key="1">
    <citation type="journal article" date="2019" name="Int. J. Syst. Evol. Microbiol.">
        <title>The Global Catalogue of Microorganisms (GCM) 10K type strain sequencing project: providing services to taxonomists for standard genome sequencing and annotation.</title>
        <authorList>
            <consortium name="The Broad Institute Genomics Platform"/>
            <consortium name="The Broad Institute Genome Sequencing Center for Infectious Disease"/>
            <person name="Wu L."/>
            <person name="Ma J."/>
        </authorList>
    </citation>
    <scope>NUCLEOTIDE SEQUENCE [LARGE SCALE GENOMIC DNA]</scope>
    <source>
        <strain evidence="5">JCM 17933</strain>
    </source>
</reference>
<dbReference type="PANTHER" id="PTHR43768:SF3">
    <property type="entry name" value="TREHALOSE 6-PHOSPHATE PHOSPHATASE"/>
    <property type="match status" value="1"/>
</dbReference>
<comment type="catalytic activity">
    <reaction evidence="3">
        <text>alpha,alpha-trehalose 6-phosphate + H2O = alpha,alpha-trehalose + phosphate</text>
        <dbReference type="Rhea" id="RHEA:23420"/>
        <dbReference type="ChEBI" id="CHEBI:15377"/>
        <dbReference type="ChEBI" id="CHEBI:16551"/>
        <dbReference type="ChEBI" id="CHEBI:43474"/>
        <dbReference type="ChEBI" id="CHEBI:58429"/>
        <dbReference type="EC" id="3.1.3.12"/>
    </reaction>
</comment>
<evidence type="ECO:0000256" key="3">
    <source>
        <dbReference type="RuleBase" id="RU361117"/>
    </source>
</evidence>
<dbReference type="Gene3D" id="3.40.50.1000">
    <property type="entry name" value="HAD superfamily/HAD-like"/>
    <property type="match status" value="1"/>
</dbReference>
<dbReference type="InterPro" id="IPR003337">
    <property type="entry name" value="Trehalose_PPase"/>
</dbReference>
<protein>
    <recommendedName>
        <fullName evidence="3">Trehalose 6-phosphate phosphatase</fullName>
        <ecNumber evidence="3">3.1.3.12</ecNumber>
    </recommendedName>
</protein>
<comment type="caution">
    <text evidence="4">The sequence shown here is derived from an EMBL/GenBank/DDBJ whole genome shotgun (WGS) entry which is preliminary data.</text>
</comment>
<organism evidence="4 5">
    <name type="scientific">Actinoallomurus oryzae</name>
    <dbReference type="NCBI Taxonomy" id="502180"/>
    <lineage>
        <taxon>Bacteria</taxon>
        <taxon>Bacillati</taxon>
        <taxon>Actinomycetota</taxon>
        <taxon>Actinomycetes</taxon>
        <taxon>Streptosporangiales</taxon>
        <taxon>Thermomonosporaceae</taxon>
        <taxon>Actinoallomurus</taxon>
    </lineage>
</organism>
<comment type="similarity">
    <text evidence="3">Belongs to the trehalose phosphatase family.</text>
</comment>
<dbReference type="RefSeq" id="WP_345475451.1">
    <property type="nucleotide sequence ID" value="NZ_BAABHF010000066.1"/>
</dbReference>
<sequence>MNVESRTAAGAEALAAIKARPGKTLAAFDFDGTLSPIVDDPDAARLADGAIAALTELARQVGKVAIITGRPAATAVEKGGLSGIEGLVVLGQYGRERWEDDVLDAPEPPPGVDEARRKLPRLIESAPEGVAIEDKGHALAVHTRRAAEPEVALERLRGIVAALAERTGLVVEPGRFVLELRPPGMDKGAALRALAAELGSVAILYAGDDLGDLAAYDAIEALREEGVPGVKVCSGSDEVTALADRADIVVDGPPGVVRLLESLTNELF</sequence>
<dbReference type="PANTHER" id="PTHR43768">
    <property type="entry name" value="TREHALOSE 6-PHOSPHATE PHOSPHATASE"/>
    <property type="match status" value="1"/>
</dbReference>